<reference evidence="1 2" key="1">
    <citation type="submission" date="2024-01" db="EMBL/GenBank/DDBJ databases">
        <title>Genome assemblies of Stephania.</title>
        <authorList>
            <person name="Yang L."/>
        </authorList>
    </citation>
    <scope>NUCLEOTIDE SEQUENCE [LARGE SCALE GENOMIC DNA]</scope>
    <source>
        <strain evidence="1">YNDBR</strain>
        <tissue evidence="1">Leaf</tissue>
    </source>
</reference>
<protein>
    <submittedName>
        <fullName evidence="1">Uncharacterized protein</fullName>
    </submittedName>
</protein>
<sequence>MDETIVVSSIIDKLPPSLKEFKRTLKHKKEDITLDELANHLRVEEDCSIQENEKEQNA</sequence>
<keyword evidence="2" id="KW-1185">Reference proteome</keyword>
<evidence type="ECO:0000313" key="2">
    <source>
        <dbReference type="Proteomes" id="UP001420932"/>
    </source>
</evidence>
<dbReference type="AlphaFoldDB" id="A0AAP0Q790"/>
<proteinExistence type="predicted"/>
<comment type="caution">
    <text evidence="1">The sequence shown here is derived from an EMBL/GenBank/DDBJ whole genome shotgun (WGS) entry which is preliminary data.</text>
</comment>
<evidence type="ECO:0000313" key="1">
    <source>
        <dbReference type="EMBL" id="KAK9168789.1"/>
    </source>
</evidence>
<dbReference type="EMBL" id="JBBNAF010000001">
    <property type="protein sequence ID" value="KAK9168789.1"/>
    <property type="molecule type" value="Genomic_DNA"/>
</dbReference>
<organism evidence="1 2">
    <name type="scientific">Stephania yunnanensis</name>
    <dbReference type="NCBI Taxonomy" id="152371"/>
    <lineage>
        <taxon>Eukaryota</taxon>
        <taxon>Viridiplantae</taxon>
        <taxon>Streptophyta</taxon>
        <taxon>Embryophyta</taxon>
        <taxon>Tracheophyta</taxon>
        <taxon>Spermatophyta</taxon>
        <taxon>Magnoliopsida</taxon>
        <taxon>Ranunculales</taxon>
        <taxon>Menispermaceae</taxon>
        <taxon>Menispermoideae</taxon>
        <taxon>Cissampelideae</taxon>
        <taxon>Stephania</taxon>
    </lineage>
</organism>
<gene>
    <name evidence="1" type="ORF">Syun_000929</name>
</gene>
<name>A0AAP0Q790_9MAGN</name>
<accession>A0AAP0Q790</accession>
<dbReference type="Proteomes" id="UP001420932">
    <property type="component" value="Unassembled WGS sequence"/>
</dbReference>